<evidence type="ECO:0000256" key="6">
    <source>
        <dbReference type="SAM" id="Coils"/>
    </source>
</evidence>
<evidence type="ECO:0000256" key="5">
    <source>
        <dbReference type="ARBA" id="ARBA00022777"/>
    </source>
</evidence>
<comment type="catalytic activity">
    <reaction evidence="1">
        <text>ATP + protein L-histidine = ADP + protein N-phospho-L-histidine.</text>
        <dbReference type="EC" id="2.7.13.3"/>
    </reaction>
</comment>
<dbReference type="CDD" id="cd16922">
    <property type="entry name" value="HATPase_EvgS-ArcB-TorS-like"/>
    <property type="match status" value="1"/>
</dbReference>
<dbReference type="SUPFAM" id="SSF47384">
    <property type="entry name" value="Homodimeric domain of signal transducing histidine kinase"/>
    <property type="match status" value="1"/>
</dbReference>
<evidence type="ECO:0000313" key="10">
    <source>
        <dbReference type="Proteomes" id="UP000184287"/>
    </source>
</evidence>
<dbReference type="GO" id="GO:0009927">
    <property type="term" value="F:histidine phosphotransfer kinase activity"/>
    <property type="evidence" value="ECO:0007669"/>
    <property type="project" value="TreeGrafter"/>
</dbReference>
<dbReference type="Pfam" id="PF00512">
    <property type="entry name" value="HisKA"/>
    <property type="match status" value="1"/>
</dbReference>
<sequence>MHSIIFLEENLMKSMPINKSGETSKNLRKLFILFLIFTFLIAAGSLLLRHSIFQKLHTLSDNLRGHSQAQEISNILLDLNGAESDFQQAILYGKNEKLEDYKTKLNNTFNQIGAILRKYDLDSTRNLSASKEKIGKSFEQKLQISNEVFGLKHNFDSLLRITTIQNITGKASDDLIEKYQLKSTVKRSTGKADTSVRVIKPQPNKKGLFKRLQDAIVNKQENGQSVKVVTVSREKQIRDSISRSVIRKQNNSQENLLRKLNEENGRLAKSNQQLISANLSLVIQLHQLVQELKDIHLNDWEKTRTEMLNQYQSATDDMNNFTGVAVLMVLLFIILLIIYIRKAGMAEDNYIRENERAVALAEQKSEMLAIMSHEIRNPLTTITGIIYLLNRTPLSDDQKKKLNSINLSSSMLINTVNDILDVSKIDNQKEAALNVVTFQPGVEIKDTIAAMSFTAERKQISLTAEFGGDEEIMVKGDPFRLKQIMINLLNNALKYTDQGGVVVKVDLKSINEQIESLNVSIIDTGIGIPKEQQGKLFTRYYQANRSAGKPGTGLGLYICKQLIDLQNGHISVESEAGKGCHFKFDIPYQKAE</sequence>
<dbReference type="EMBL" id="FQUQ01000002">
    <property type="protein sequence ID" value="SHF32574.1"/>
    <property type="molecule type" value="Genomic_DNA"/>
</dbReference>
<dbReference type="InterPro" id="IPR003594">
    <property type="entry name" value="HATPase_dom"/>
</dbReference>
<dbReference type="SMART" id="SM00388">
    <property type="entry name" value="HisKA"/>
    <property type="match status" value="1"/>
</dbReference>
<evidence type="ECO:0000256" key="3">
    <source>
        <dbReference type="ARBA" id="ARBA00022553"/>
    </source>
</evidence>
<dbReference type="Proteomes" id="UP000184287">
    <property type="component" value="Unassembled WGS sequence"/>
</dbReference>
<dbReference type="PROSITE" id="PS50109">
    <property type="entry name" value="HIS_KIN"/>
    <property type="match status" value="1"/>
</dbReference>
<dbReference type="SUPFAM" id="SSF55874">
    <property type="entry name" value="ATPase domain of HSP90 chaperone/DNA topoisomerase II/histidine kinase"/>
    <property type="match status" value="1"/>
</dbReference>
<evidence type="ECO:0000256" key="7">
    <source>
        <dbReference type="SAM" id="Phobius"/>
    </source>
</evidence>
<dbReference type="InterPro" id="IPR004358">
    <property type="entry name" value="Sig_transdc_His_kin-like_C"/>
</dbReference>
<keyword evidence="7" id="KW-0472">Membrane</keyword>
<keyword evidence="6" id="KW-0175">Coiled coil</keyword>
<dbReference type="GO" id="GO:0000155">
    <property type="term" value="F:phosphorelay sensor kinase activity"/>
    <property type="evidence" value="ECO:0007669"/>
    <property type="project" value="InterPro"/>
</dbReference>
<dbReference type="PANTHER" id="PTHR43047">
    <property type="entry name" value="TWO-COMPONENT HISTIDINE PROTEIN KINASE"/>
    <property type="match status" value="1"/>
</dbReference>
<keyword evidence="7" id="KW-1133">Transmembrane helix</keyword>
<dbReference type="InterPro" id="IPR036890">
    <property type="entry name" value="HATPase_C_sf"/>
</dbReference>
<keyword evidence="10" id="KW-1185">Reference proteome</keyword>
<keyword evidence="4" id="KW-0808">Transferase</keyword>
<dbReference type="Gene3D" id="1.10.287.130">
    <property type="match status" value="1"/>
</dbReference>
<evidence type="ECO:0000256" key="2">
    <source>
        <dbReference type="ARBA" id="ARBA00012438"/>
    </source>
</evidence>
<dbReference type="AlphaFoldDB" id="A0A1M5AQX3"/>
<protein>
    <recommendedName>
        <fullName evidence="2">histidine kinase</fullName>
        <ecNumber evidence="2">2.7.13.3</ecNumber>
    </recommendedName>
</protein>
<dbReference type="InterPro" id="IPR036097">
    <property type="entry name" value="HisK_dim/P_sf"/>
</dbReference>
<keyword evidence="7" id="KW-0812">Transmembrane</keyword>
<feature type="domain" description="Histidine kinase" evidence="8">
    <location>
        <begin position="370"/>
        <end position="590"/>
    </location>
</feature>
<evidence type="ECO:0000256" key="1">
    <source>
        <dbReference type="ARBA" id="ARBA00000085"/>
    </source>
</evidence>
<dbReference type="PANTHER" id="PTHR43047:SF72">
    <property type="entry name" value="OSMOSENSING HISTIDINE PROTEIN KINASE SLN1"/>
    <property type="match status" value="1"/>
</dbReference>
<dbReference type="PRINTS" id="PR00344">
    <property type="entry name" value="BCTRLSENSOR"/>
</dbReference>
<dbReference type="InterPro" id="IPR003661">
    <property type="entry name" value="HisK_dim/P_dom"/>
</dbReference>
<evidence type="ECO:0000313" key="9">
    <source>
        <dbReference type="EMBL" id="SHF32574.1"/>
    </source>
</evidence>
<feature type="coiled-coil region" evidence="6">
    <location>
        <begin position="243"/>
        <end position="317"/>
    </location>
</feature>
<keyword evidence="3" id="KW-0597">Phosphoprotein</keyword>
<organism evidence="9 10">
    <name type="scientific">Pedobacter caeni</name>
    <dbReference type="NCBI Taxonomy" id="288992"/>
    <lineage>
        <taxon>Bacteria</taxon>
        <taxon>Pseudomonadati</taxon>
        <taxon>Bacteroidota</taxon>
        <taxon>Sphingobacteriia</taxon>
        <taxon>Sphingobacteriales</taxon>
        <taxon>Sphingobacteriaceae</taxon>
        <taxon>Pedobacter</taxon>
    </lineage>
</organism>
<gene>
    <name evidence="9" type="ORF">SAMN04488522_102848</name>
</gene>
<dbReference type="CDD" id="cd00082">
    <property type="entry name" value="HisKA"/>
    <property type="match status" value="1"/>
</dbReference>
<evidence type="ECO:0000256" key="4">
    <source>
        <dbReference type="ARBA" id="ARBA00022679"/>
    </source>
</evidence>
<keyword evidence="5 9" id="KW-0418">Kinase</keyword>
<dbReference type="SMART" id="SM00387">
    <property type="entry name" value="HATPase_c"/>
    <property type="match status" value="1"/>
</dbReference>
<dbReference type="InterPro" id="IPR005467">
    <property type="entry name" value="His_kinase_dom"/>
</dbReference>
<proteinExistence type="predicted"/>
<dbReference type="GO" id="GO:0005886">
    <property type="term" value="C:plasma membrane"/>
    <property type="evidence" value="ECO:0007669"/>
    <property type="project" value="TreeGrafter"/>
</dbReference>
<accession>A0A1M5AQX3</accession>
<name>A0A1M5AQX3_9SPHI</name>
<dbReference type="FunFam" id="3.30.565.10:FF:000010">
    <property type="entry name" value="Sensor histidine kinase RcsC"/>
    <property type="match status" value="1"/>
</dbReference>
<feature type="transmembrane region" description="Helical" evidence="7">
    <location>
        <begin position="321"/>
        <end position="340"/>
    </location>
</feature>
<dbReference type="Gene3D" id="3.30.565.10">
    <property type="entry name" value="Histidine kinase-like ATPase, C-terminal domain"/>
    <property type="match status" value="1"/>
</dbReference>
<dbReference type="STRING" id="288992.SAMN04488522_102848"/>
<dbReference type="Pfam" id="PF02518">
    <property type="entry name" value="HATPase_c"/>
    <property type="match status" value="1"/>
</dbReference>
<dbReference type="EC" id="2.7.13.3" evidence="2"/>
<reference evidence="10" key="1">
    <citation type="submission" date="2016-11" db="EMBL/GenBank/DDBJ databases">
        <authorList>
            <person name="Varghese N."/>
            <person name="Submissions S."/>
        </authorList>
    </citation>
    <scope>NUCLEOTIDE SEQUENCE [LARGE SCALE GENOMIC DNA]</scope>
    <source>
        <strain evidence="10">DSM 16990</strain>
    </source>
</reference>
<evidence type="ECO:0000259" key="8">
    <source>
        <dbReference type="PROSITE" id="PS50109"/>
    </source>
</evidence>